<organism evidence="2 3">
    <name type="scientific">Plakobranchus ocellatus</name>
    <dbReference type="NCBI Taxonomy" id="259542"/>
    <lineage>
        <taxon>Eukaryota</taxon>
        <taxon>Metazoa</taxon>
        <taxon>Spiralia</taxon>
        <taxon>Lophotrochozoa</taxon>
        <taxon>Mollusca</taxon>
        <taxon>Gastropoda</taxon>
        <taxon>Heterobranchia</taxon>
        <taxon>Euthyneura</taxon>
        <taxon>Panpulmonata</taxon>
        <taxon>Sacoglossa</taxon>
        <taxon>Placobranchoidea</taxon>
        <taxon>Plakobranchidae</taxon>
        <taxon>Plakobranchus</taxon>
    </lineage>
</organism>
<dbReference type="Pfam" id="PF13843">
    <property type="entry name" value="DDE_Tnp_1_7"/>
    <property type="match status" value="1"/>
</dbReference>
<sequence length="207" mass="24443">MPAEGAIDIEIADTEWIDSSPDFTPQRHEFSGGGGIHFNNTGFKDIDYVSQFLDDEFWRLVATETSRKAEQFFTAEPRLGPRSIFRSWYETNPQEMRKFIDLILLIGLVKKPQWRNYWSKDPLIFTPAFAAIMDRNRYEMLMKFFHFSNNEREPPRDGPNRDRLHKIRHLLEHFSTTFSRAFTPVQDICIDESLLLYKESFSSSIYL</sequence>
<dbReference type="Proteomes" id="UP000735302">
    <property type="component" value="Unassembled WGS sequence"/>
</dbReference>
<feature type="domain" description="PiggyBac transposable element-derived protein" evidence="1">
    <location>
        <begin position="48"/>
        <end position="207"/>
    </location>
</feature>
<gene>
    <name evidence="2" type="ORF">PoB_001622700</name>
</gene>
<keyword evidence="3" id="KW-1185">Reference proteome</keyword>
<reference evidence="2 3" key="1">
    <citation type="journal article" date="2021" name="Elife">
        <title>Chloroplast acquisition without the gene transfer in kleptoplastic sea slugs, Plakobranchus ocellatus.</title>
        <authorList>
            <person name="Maeda T."/>
            <person name="Takahashi S."/>
            <person name="Yoshida T."/>
            <person name="Shimamura S."/>
            <person name="Takaki Y."/>
            <person name="Nagai Y."/>
            <person name="Toyoda A."/>
            <person name="Suzuki Y."/>
            <person name="Arimoto A."/>
            <person name="Ishii H."/>
            <person name="Satoh N."/>
            <person name="Nishiyama T."/>
            <person name="Hasebe M."/>
            <person name="Maruyama T."/>
            <person name="Minagawa J."/>
            <person name="Obokata J."/>
            <person name="Shigenobu S."/>
        </authorList>
    </citation>
    <scope>NUCLEOTIDE SEQUENCE [LARGE SCALE GENOMIC DNA]</scope>
</reference>
<evidence type="ECO:0000313" key="3">
    <source>
        <dbReference type="Proteomes" id="UP000735302"/>
    </source>
</evidence>
<evidence type="ECO:0000313" key="2">
    <source>
        <dbReference type="EMBL" id="GFN89721.1"/>
    </source>
</evidence>
<proteinExistence type="predicted"/>
<dbReference type="PANTHER" id="PTHR46599:SF3">
    <property type="entry name" value="PIGGYBAC TRANSPOSABLE ELEMENT-DERIVED PROTEIN 4"/>
    <property type="match status" value="1"/>
</dbReference>
<comment type="caution">
    <text evidence="2">The sequence shown here is derived from an EMBL/GenBank/DDBJ whole genome shotgun (WGS) entry which is preliminary data.</text>
</comment>
<dbReference type="InterPro" id="IPR029526">
    <property type="entry name" value="PGBD"/>
</dbReference>
<name>A0AAV3Z5A5_9GAST</name>
<dbReference type="EMBL" id="BLXT01001947">
    <property type="protein sequence ID" value="GFN89721.1"/>
    <property type="molecule type" value="Genomic_DNA"/>
</dbReference>
<evidence type="ECO:0000259" key="1">
    <source>
        <dbReference type="Pfam" id="PF13843"/>
    </source>
</evidence>
<dbReference type="AlphaFoldDB" id="A0AAV3Z5A5"/>
<dbReference type="PANTHER" id="PTHR46599">
    <property type="entry name" value="PIGGYBAC TRANSPOSABLE ELEMENT-DERIVED PROTEIN 4"/>
    <property type="match status" value="1"/>
</dbReference>
<accession>A0AAV3Z5A5</accession>
<protein>
    <submittedName>
        <fullName evidence="2">PiggyBac transposase uribo1</fullName>
    </submittedName>
</protein>